<dbReference type="EMBL" id="GEZM01070262">
    <property type="protein sequence ID" value="JAV66412.1"/>
    <property type="molecule type" value="Transcribed_RNA"/>
</dbReference>
<accession>A0A1Y1KYD9</accession>
<feature type="compositionally biased region" description="Basic residues" evidence="1">
    <location>
        <begin position="19"/>
        <end position="29"/>
    </location>
</feature>
<name>A0A1Y1KYD9_PHOPY</name>
<organism evidence="2">
    <name type="scientific">Photinus pyralis</name>
    <name type="common">Common eastern firefly</name>
    <name type="synonym">Lampyris pyralis</name>
    <dbReference type="NCBI Taxonomy" id="7054"/>
    <lineage>
        <taxon>Eukaryota</taxon>
        <taxon>Metazoa</taxon>
        <taxon>Ecdysozoa</taxon>
        <taxon>Arthropoda</taxon>
        <taxon>Hexapoda</taxon>
        <taxon>Insecta</taxon>
        <taxon>Pterygota</taxon>
        <taxon>Neoptera</taxon>
        <taxon>Endopterygota</taxon>
        <taxon>Coleoptera</taxon>
        <taxon>Polyphaga</taxon>
        <taxon>Elateriformia</taxon>
        <taxon>Elateroidea</taxon>
        <taxon>Lampyridae</taxon>
        <taxon>Lampyrinae</taxon>
        <taxon>Photinus</taxon>
    </lineage>
</organism>
<feature type="compositionally biased region" description="Basic and acidic residues" evidence="1">
    <location>
        <begin position="30"/>
        <end position="42"/>
    </location>
</feature>
<reference evidence="2" key="1">
    <citation type="journal article" date="2016" name="Sci. Rep.">
        <title>Molecular characterization of firefly nuptial gifts: a multi-omics approach sheds light on postcopulatory sexual selection.</title>
        <authorList>
            <person name="Al-Wathiqui N."/>
            <person name="Fallon T.R."/>
            <person name="South A."/>
            <person name="Weng J.K."/>
            <person name="Lewis S.M."/>
        </authorList>
    </citation>
    <scope>NUCLEOTIDE SEQUENCE</scope>
</reference>
<sequence>MQPNENHPHYQLHSESSHLYRRGVQHHTNRCTERLSGKGRRELGADDAGVAVWPGDLAPDDADLGSTDLLLAAVDEGDLLAKVEVGSRGVIDALNLDQAGARSGDVAGALVAQVTSLDV</sequence>
<dbReference type="AlphaFoldDB" id="A0A1Y1KYD9"/>
<proteinExistence type="predicted"/>
<evidence type="ECO:0000256" key="1">
    <source>
        <dbReference type="SAM" id="MobiDB-lite"/>
    </source>
</evidence>
<evidence type="ECO:0000313" key="2">
    <source>
        <dbReference type="EMBL" id="JAV66412.1"/>
    </source>
</evidence>
<feature type="region of interest" description="Disordered" evidence="1">
    <location>
        <begin position="19"/>
        <end position="42"/>
    </location>
</feature>
<protein>
    <submittedName>
        <fullName evidence="2">Uncharacterized protein</fullName>
    </submittedName>
</protein>